<dbReference type="EMBL" id="PVUF01000012">
    <property type="protein sequence ID" value="PRZ46010.1"/>
    <property type="molecule type" value="Genomic_DNA"/>
</dbReference>
<sequence length="354" mass="36289">MSIPGFSPFPQIPKRSTPEADFDAKMYALFQHFAVTHRNELLAFIEFLETNVTAIEGAINGVSVGLTHPAAGKFTDLEVLGTPGVLARFRDGVASNFYVQTEGNKTTIGNAAGSSRLALMAGNAEAIEFDSVGRASGAAVQASAVDASDGKLLTTGAGGILTTNPPNLADPAQLDAPAGLYNIAAADGWPFDGALLQLRRNAGRGVQIAARGSSSAPNASSEILVRTSGNAFGGWAQLLHSENLLGTVSHSGGTPTGAVIERGSNANGEYVRFADGTQICMSEVSTSASGGVTWTFPAAFAALVHYGGAAIAAAAPLFIACSSPTATSLLIHGWSAAEARSAFNCKVVAIGRWF</sequence>
<gene>
    <name evidence="1" type="ORF">CLV89_112122</name>
</gene>
<reference evidence="1 2" key="1">
    <citation type="submission" date="2018-03" db="EMBL/GenBank/DDBJ databases">
        <title>Genomic Encyclopedia of Archaeal and Bacterial Type Strains, Phase II (KMG-II): from individual species to whole genera.</title>
        <authorList>
            <person name="Goeker M."/>
        </authorList>
    </citation>
    <scope>NUCLEOTIDE SEQUENCE [LARGE SCALE GENOMIC DNA]</scope>
    <source>
        <strain evidence="1 2">DSM 25328</strain>
    </source>
</reference>
<accession>A0A2T1ABN6</accession>
<organism evidence="1 2">
    <name type="scientific">Tritonibacter scottomollicae</name>
    <name type="common">Epibacterium scottomollicae</name>
    <dbReference type="NCBI Taxonomy" id="483013"/>
    <lineage>
        <taxon>Bacteria</taxon>
        <taxon>Pseudomonadati</taxon>
        <taxon>Pseudomonadota</taxon>
        <taxon>Alphaproteobacteria</taxon>
        <taxon>Rhodobacterales</taxon>
        <taxon>Paracoccaceae</taxon>
        <taxon>Tritonibacter</taxon>
    </lineage>
</organism>
<dbReference type="RefSeq" id="WP_106164857.1">
    <property type="nucleotide sequence ID" value="NZ_PVUF01000012.1"/>
</dbReference>
<dbReference type="Proteomes" id="UP000237718">
    <property type="component" value="Unassembled WGS sequence"/>
</dbReference>
<evidence type="ECO:0000313" key="1">
    <source>
        <dbReference type="EMBL" id="PRZ46010.1"/>
    </source>
</evidence>
<dbReference type="AlphaFoldDB" id="A0A2T1ABN6"/>
<name>A0A2T1ABN6_TRISK</name>
<protein>
    <submittedName>
        <fullName evidence="1">Uncharacterized protein</fullName>
    </submittedName>
</protein>
<proteinExistence type="predicted"/>
<comment type="caution">
    <text evidence="1">The sequence shown here is derived from an EMBL/GenBank/DDBJ whole genome shotgun (WGS) entry which is preliminary data.</text>
</comment>
<evidence type="ECO:0000313" key="2">
    <source>
        <dbReference type="Proteomes" id="UP000237718"/>
    </source>
</evidence>